<name>A0A660L8E7_9ACTN</name>
<organism evidence="3 4">
    <name type="scientific">Solirubrobacter pauli</name>
    <dbReference type="NCBI Taxonomy" id="166793"/>
    <lineage>
        <taxon>Bacteria</taxon>
        <taxon>Bacillati</taxon>
        <taxon>Actinomycetota</taxon>
        <taxon>Thermoleophilia</taxon>
        <taxon>Solirubrobacterales</taxon>
        <taxon>Solirubrobacteraceae</taxon>
        <taxon>Solirubrobacter</taxon>
    </lineage>
</organism>
<dbReference type="Proteomes" id="UP000278962">
    <property type="component" value="Unassembled WGS sequence"/>
</dbReference>
<dbReference type="Pfam" id="PF13561">
    <property type="entry name" value="adh_short_C2"/>
    <property type="match status" value="1"/>
</dbReference>
<evidence type="ECO:0000256" key="1">
    <source>
        <dbReference type="ARBA" id="ARBA00006484"/>
    </source>
</evidence>
<dbReference type="InterPro" id="IPR002347">
    <property type="entry name" value="SDR_fam"/>
</dbReference>
<keyword evidence="2" id="KW-0560">Oxidoreductase</keyword>
<dbReference type="RefSeq" id="WP_121247569.1">
    <property type="nucleotide sequence ID" value="NZ_RBIL01000001.1"/>
</dbReference>
<comment type="caution">
    <text evidence="3">The sequence shown here is derived from an EMBL/GenBank/DDBJ whole genome shotgun (WGS) entry which is preliminary data.</text>
</comment>
<dbReference type="InterPro" id="IPR051122">
    <property type="entry name" value="SDR_DHRS6-like"/>
</dbReference>
<sequence length="242" mass="24604">MTALDFDGQRIALLGGTSGLGLATAQLAAARGARVVIASRTEERVAAALATLPETAEGHVVDLGSERSIAALLADLGGLDHLVFTAGENLVLHELADTDLTAARGFFETRLWGALAAAKHAAPRLRPGGSIVLMSGSAAARPQAGWAVAAAICGAIEAVTRALAVELAPLRVNAVAPGVVRTSLWDAMPDGDREAMYTALTDQLLVGRVGEAPDVALGILQLMANGYTTGVTLPIDGGATLV</sequence>
<reference evidence="3 4" key="1">
    <citation type="submission" date="2018-10" db="EMBL/GenBank/DDBJ databases">
        <title>Genomic Encyclopedia of Archaeal and Bacterial Type Strains, Phase II (KMG-II): from individual species to whole genera.</title>
        <authorList>
            <person name="Goeker M."/>
        </authorList>
    </citation>
    <scope>NUCLEOTIDE SEQUENCE [LARGE SCALE GENOMIC DNA]</scope>
    <source>
        <strain evidence="3 4">DSM 14954</strain>
    </source>
</reference>
<comment type="similarity">
    <text evidence="1">Belongs to the short-chain dehydrogenases/reductases (SDR) family.</text>
</comment>
<dbReference type="OrthoDB" id="9806974at2"/>
<keyword evidence="4" id="KW-1185">Reference proteome</keyword>
<evidence type="ECO:0000256" key="2">
    <source>
        <dbReference type="ARBA" id="ARBA00023002"/>
    </source>
</evidence>
<dbReference type="InterPro" id="IPR036291">
    <property type="entry name" value="NAD(P)-bd_dom_sf"/>
</dbReference>
<dbReference type="PANTHER" id="PTHR43477">
    <property type="entry name" value="DIHYDROANTICAPSIN 7-DEHYDROGENASE"/>
    <property type="match status" value="1"/>
</dbReference>
<evidence type="ECO:0000313" key="3">
    <source>
        <dbReference type="EMBL" id="RKQ90646.1"/>
    </source>
</evidence>
<dbReference type="PRINTS" id="PR00081">
    <property type="entry name" value="GDHRDH"/>
</dbReference>
<dbReference type="GO" id="GO:0016491">
    <property type="term" value="F:oxidoreductase activity"/>
    <property type="evidence" value="ECO:0007669"/>
    <property type="project" value="UniProtKB-KW"/>
</dbReference>
<evidence type="ECO:0000313" key="4">
    <source>
        <dbReference type="Proteomes" id="UP000278962"/>
    </source>
</evidence>
<dbReference type="SUPFAM" id="SSF51735">
    <property type="entry name" value="NAD(P)-binding Rossmann-fold domains"/>
    <property type="match status" value="1"/>
</dbReference>
<dbReference type="PANTHER" id="PTHR43477:SF1">
    <property type="entry name" value="DIHYDROANTICAPSIN 7-DEHYDROGENASE"/>
    <property type="match status" value="1"/>
</dbReference>
<accession>A0A660L8E7</accession>
<gene>
    <name evidence="3" type="ORF">C8N24_0458</name>
</gene>
<dbReference type="EMBL" id="RBIL01000001">
    <property type="protein sequence ID" value="RKQ90646.1"/>
    <property type="molecule type" value="Genomic_DNA"/>
</dbReference>
<dbReference type="AlphaFoldDB" id="A0A660L8E7"/>
<protein>
    <submittedName>
        <fullName evidence="3">NAD(P)-dependent dehydrogenase (Short-subunit alcohol dehydrogenase family)</fullName>
    </submittedName>
</protein>
<proteinExistence type="inferred from homology"/>
<dbReference type="Gene3D" id="3.40.50.720">
    <property type="entry name" value="NAD(P)-binding Rossmann-like Domain"/>
    <property type="match status" value="1"/>
</dbReference>